<dbReference type="EC" id="6.3.2.9" evidence="7 8"/>
<feature type="binding site" evidence="7">
    <location>
        <begin position="112"/>
        <end position="118"/>
    </location>
    <ligand>
        <name>ATP</name>
        <dbReference type="ChEBI" id="CHEBI:30616"/>
    </ligand>
</feature>
<dbReference type="HAMAP" id="MF_00639">
    <property type="entry name" value="MurD"/>
    <property type="match status" value="1"/>
</dbReference>
<keyword evidence="7 8" id="KW-0132">Cell division</keyword>
<keyword evidence="5 7" id="KW-0547">Nucleotide-binding</keyword>
<dbReference type="PANTHER" id="PTHR43692">
    <property type="entry name" value="UDP-N-ACETYLMURAMOYLALANINE--D-GLUTAMATE LIGASE"/>
    <property type="match status" value="1"/>
</dbReference>
<evidence type="ECO:0000313" key="12">
    <source>
        <dbReference type="Proteomes" id="UP001144347"/>
    </source>
</evidence>
<keyword evidence="7 8" id="KW-0131">Cell cycle</keyword>
<protein>
    <recommendedName>
        <fullName evidence="7 8">UDP-N-acetylmuramoylalanine--D-glutamate ligase</fullName>
        <ecNumber evidence="7 8">6.3.2.9</ecNumber>
    </recommendedName>
    <alternativeName>
        <fullName evidence="7">D-glutamic acid-adding enzyme</fullName>
    </alternativeName>
    <alternativeName>
        <fullName evidence="7">UDP-N-acetylmuramoyl-L-alanyl-D-glutamate synthetase</fullName>
    </alternativeName>
</protein>
<comment type="similarity">
    <text evidence="7">Belongs to the MurCDEF family.</text>
</comment>
<evidence type="ECO:0000256" key="6">
    <source>
        <dbReference type="ARBA" id="ARBA00022840"/>
    </source>
</evidence>
<dbReference type="Pfam" id="PF08245">
    <property type="entry name" value="Mur_ligase_M"/>
    <property type="match status" value="1"/>
</dbReference>
<reference evidence="11" key="1">
    <citation type="submission" date="2022-12" db="EMBL/GenBank/DDBJ databases">
        <title>Genome sequence of HCMS5-2.</title>
        <authorList>
            <person name="Woo H."/>
        </authorList>
    </citation>
    <scope>NUCLEOTIDE SEQUENCE</scope>
    <source>
        <strain evidence="11">HCMS5-2</strain>
    </source>
</reference>
<dbReference type="SUPFAM" id="SSF53244">
    <property type="entry name" value="MurD-like peptide ligases, peptide-binding domain"/>
    <property type="match status" value="1"/>
</dbReference>
<dbReference type="InterPro" id="IPR036565">
    <property type="entry name" value="Mur-like_cat_sf"/>
</dbReference>
<evidence type="ECO:0000256" key="2">
    <source>
        <dbReference type="ARBA" id="ARBA00004752"/>
    </source>
</evidence>
<dbReference type="InterPro" id="IPR005762">
    <property type="entry name" value="MurD"/>
</dbReference>
<dbReference type="SUPFAM" id="SSF51984">
    <property type="entry name" value="MurCD N-terminal domain"/>
    <property type="match status" value="1"/>
</dbReference>
<feature type="domain" description="Mur ligase central" evidence="10">
    <location>
        <begin position="110"/>
        <end position="289"/>
    </location>
</feature>
<keyword evidence="12" id="KW-1185">Reference proteome</keyword>
<dbReference type="NCBIfam" id="TIGR01087">
    <property type="entry name" value="murD"/>
    <property type="match status" value="1"/>
</dbReference>
<dbReference type="InterPro" id="IPR004101">
    <property type="entry name" value="Mur_ligase_C"/>
</dbReference>
<comment type="caution">
    <text evidence="11">The sequence shown here is derived from an EMBL/GenBank/DDBJ whole genome shotgun (WGS) entry which is preliminary data.</text>
</comment>
<comment type="function">
    <text evidence="7 8">Cell wall formation. Catalyzes the addition of glutamate to the nucleotide precursor UDP-N-acetylmuramoyl-L-alanine (UMA).</text>
</comment>
<dbReference type="GO" id="GO:0008764">
    <property type="term" value="F:UDP-N-acetylmuramoylalanine-D-glutamate ligase activity"/>
    <property type="evidence" value="ECO:0007669"/>
    <property type="project" value="UniProtKB-EC"/>
</dbReference>
<keyword evidence="7 8" id="KW-0573">Peptidoglycan synthesis</keyword>
<evidence type="ECO:0000256" key="8">
    <source>
        <dbReference type="RuleBase" id="RU003664"/>
    </source>
</evidence>
<evidence type="ECO:0000259" key="9">
    <source>
        <dbReference type="Pfam" id="PF02875"/>
    </source>
</evidence>
<gene>
    <name evidence="7 11" type="primary">murD</name>
    <name evidence="11" type="ORF">O0955_11740</name>
</gene>
<dbReference type="InterPro" id="IPR036615">
    <property type="entry name" value="Mur_ligase_C_dom_sf"/>
</dbReference>
<keyword evidence="3 7" id="KW-0963">Cytoplasm</keyword>
<evidence type="ECO:0000259" key="10">
    <source>
        <dbReference type="Pfam" id="PF08245"/>
    </source>
</evidence>
<evidence type="ECO:0000256" key="7">
    <source>
        <dbReference type="HAMAP-Rule" id="MF_00639"/>
    </source>
</evidence>
<dbReference type="Pfam" id="PF02875">
    <property type="entry name" value="Mur_ligase_C"/>
    <property type="match status" value="1"/>
</dbReference>
<evidence type="ECO:0000256" key="1">
    <source>
        <dbReference type="ARBA" id="ARBA00004496"/>
    </source>
</evidence>
<sequence length="448" mass="49330">MAGQSRVVILGAGESGVGAAKLAQQQGFDVFVSDFGVITDHYKAALKKLSIAFESEKHTEDLILNADEVIKSPGIPATAAIIKKLVAKGISVISEIEFAKRYTNAKTICITGSNGKSTTSLLTYHILKKAGLNVGLAGNIGQSFAAQVATEHFDWYVLEISSFMLDDMFKFKADVAVLLNITPDHLDRYDYKLENYAASKMRIIQNQTGNDVFIYCADDEESLKALKNIKPQAKTYPFSITKKVETGAFLENDTIHILIEPNNELTMSISDLALQGKHNIYNSMASGIVAKVLELRNDSIRESMGDFKNIEHRLEHVAKISGIDFINDSKATNVNSTWYALESMSTDVILIMGGVDKGNDYNMLKDLVKSKVKAIVCLGKDNKRIHDAFEDDVDVIVNTFSADEAAQIAYHLAKRGDTVLLSPACASFDLFKNYEDRGNQFKAAVREL</sequence>
<evidence type="ECO:0000256" key="4">
    <source>
        <dbReference type="ARBA" id="ARBA00022598"/>
    </source>
</evidence>
<dbReference type="Gene3D" id="3.90.190.20">
    <property type="entry name" value="Mur ligase, C-terminal domain"/>
    <property type="match status" value="1"/>
</dbReference>
<evidence type="ECO:0000313" key="11">
    <source>
        <dbReference type="EMBL" id="MCZ4244673.1"/>
    </source>
</evidence>
<organism evidence="11 12">
    <name type="scientific">Pedobacter punctiformis</name>
    <dbReference type="NCBI Taxonomy" id="3004097"/>
    <lineage>
        <taxon>Bacteria</taxon>
        <taxon>Pseudomonadati</taxon>
        <taxon>Bacteroidota</taxon>
        <taxon>Sphingobacteriia</taxon>
        <taxon>Sphingobacteriales</taxon>
        <taxon>Sphingobacteriaceae</taxon>
        <taxon>Pedobacter</taxon>
    </lineage>
</organism>
<keyword evidence="6 7" id="KW-0067">ATP-binding</keyword>
<feature type="domain" description="Mur ligase C-terminal" evidence="9">
    <location>
        <begin position="312"/>
        <end position="425"/>
    </location>
</feature>
<name>A0ABT4L9U1_9SPHI</name>
<dbReference type="EMBL" id="JAPWGM010000003">
    <property type="protein sequence ID" value="MCZ4244673.1"/>
    <property type="molecule type" value="Genomic_DNA"/>
</dbReference>
<dbReference type="Gene3D" id="3.40.50.720">
    <property type="entry name" value="NAD(P)-binding Rossmann-like Domain"/>
    <property type="match status" value="1"/>
</dbReference>
<keyword evidence="4 7" id="KW-0436">Ligase</keyword>
<comment type="subcellular location">
    <subcellularLocation>
        <location evidence="1 7 8">Cytoplasm</location>
    </subcellularLocation>
</comment>
<keyword evidence="7 8" id="KW-0961">Cell wall biogenesis/degradation</keyword>
<dbReference type="Pfam" id="PF21799">
    <property type="entry name" value="MurD-like_N"/>
    <property type="match status" value="1"/>
</dbReference>
<comment type="pathway">
    <text evidence="2 7 8">Cell wall biogenesis; peptidoglycan biosynthesis.</text>
</comment>
<comment type="catalytic activity">
    <reaction evidence="7 8">
        <text>UDP-N-acetyl-alpha-D-muramoyl-L-alanine + D-glutamate + ATP = UDP-N-acetyl-alpha-D-muramoyl-L-alanyl-D-glutamate + ADP + phosphate + H(+)</text>
        <dbReference type="Rhea" id="RHEA:16429"/>
        <dbReference type="ChEBI" id="CHEBI:15378"/>
        <dbReference type="ChEBI" id="CHEBI:29986"/>
        <dbReference type="ChEBI" id="CHEBI:30616"/>
        <dbReference type="ChEBI" id="CHEBI:43474"/>
        <dbReference type="ChEBI" id="CHEBI:83898"/>
        <dbReference type="ChEBI" id="CHEBI:83900"/>
        <dbReference type="ChEBI" id="CHEBI:456216"/>
        <dbReference type="EC" id="6.3.2.9"/>
    </reaction>
</comment>
<dbReference type="Gene3D" id="3.40.1190.10">
    <property type="entry name" value="Mur-like, catalytic domain"/>
    <property type="match status" value="1"/>
</dbReference>
<dbReference type="PANTHER" id="PTHR43692:SF1">
    <property type="entry name" value="UDP-N-ACETYLMURAMOYLALANINE--D-GLUTAMATE LIGASE"/>
    <property type="match status" value="1"/>
</dbReference>
<evidence type="ECO:0000256" key="3">
    <source>
        <dbReference type="ARBA" id="ARBA00022490"/>
    </source>
</evidence>
<dbReference type="InterPro" id="IPR013221">
    <property type="entry name" value="Mur_ligase_cen"/>
</dbReference>
<dbReference type="SUPFAM" id="SSF53623">
    <property type="entry name" value="MurD-like peptide ligases, catalytic domain"/>
    <property type="match status" value="1"/>
</dbReference>
<accession>A0ABT4L9U1</accession>
<keyword evidence="7 8" id="KW-0133">Cell shape</keyword>
<evidence type="ECO:0000256" key="5">
    <source>
        <dbReference type="ARBA" id="ARBA00022741"/>
    </source>
</evidence>
<proteinExistence type="inferred from homology"/>
<dbReference type="Proteomes" id="UP001144347">
    <property type="component" value="Unassembled WGS sequence"/>
</dbReference>